<feature type="compositionally biased region" description="Basic residues" evidence="1">
    <location>
        <begin position="1"/>
        <end position="17"/>
    </location>
</feature>
<evidence type="ECO:0000313" key="3">
    <source>
        <dbReference type="Proteomes" id="UP000220605"/>
    </source>
</evidence>
<organism evidence="2 3">
    <name type="scientific">Plasmodium vivax</name>
    <name type="common">malaria parasite P. vivax</name>
    <dbReference type="NCBI Taxonomy" id="5855"/>
    <lineage>
        <taxon>Eukaryota</taxon>
        <taxon>Sar</taxon>
        <taxon>Alveolata</taxon>
        <taxon>Apicomplexa</taxon>
        <taxon>Aconoidasida</taxon>
        <taxon>Haemosporida</taxon>
        <taxon>Plasmodiidae</taxon>
        <taxon>Plasmodium</taxon>
        <taxon>Plasmodium (Plasmodium)</taxon>
    </lineage>
</organism>
<name>A0A564ZZ88_PLAVI</name>
<feature type="region of interest" description="Disordered" evidence="1">
    <location>
        <begin position="1"/>
        <end position="22"/>
    </location>
</feature>
<dbReference type="EMBL" id="LT635623">
    <property type="protein sequence ID" value="VUZ97276.1"/>
    <property type="molecule type" value="Genomic_DNA"/>
</dbReference>
<feature type="non-terminal residue" evidence="2">
    <location>
        <position position="1"/>
    </location>
</feature>
<evidence type="ECO:0000256" key="1">
    <source>
        <dbReference type="SAM" id="MobiDB-lite"/>
    </source>
</evidence>
<accession>A0A564ZZ88</accession>
<gene>
    <name evidence="2" type="ORF">PVP01_1200100</name>
</gene>
<dbReference type="AlphaFoldDB" id="A0A564ZZ88"/>
<dbReference type="Proteomes" id="UP000220605">
    <property type="component" value="Chromosome 12"/>
</dbReference>
<protein>
    <submittedName>
        <fullName evidence="2">VIR protein</fullName>
    </submittedName>
</protein>
<proteinExistence type="predicted"/>
<dbReference type="VEuPathDB" id="PlasmoDB:PVP01_1200100"/>
<reference evidence="3" key="1">
    <citation type="submission" date="2016-07" db="EMBL/GenBank/DDBJ databases">
        <authorList>
            <consortium name="Pathogen Informatics"/>
        </authorList>
    </citation>
    <scope>NUCLEOTIDE SEQUENCE [LARGE SCALE GENOMIC DNA]</scope>
</reference>
<sequence length="49" mass="5748">GSKLSRLKAKRQKNGRKKKEENIEDYMNNYAAYVDNVMKNRVNVSYHAS</sequence>
<evidence type="ECO:0000313" key="2">
    <source>
        <dbReference type="EMBL" id="VUZ97276.1"/>
    </source>
</evidence>